<dbReference type="NCBIfam" id="NF008258">
    <property type="entry name" value="PRK11028.1"/>
    <property type="match status" value="1"/>
</dbReference>
<evidence type="ECO:0000256" key="1">
    <source>
        <dbReference type="ARBA" id="ARBA00005564"/>
    </source>
</evidence>
<dbReference type="GO" id="GO:0006006">
    <property type="term" value="P:glucose metabolic process"/>
    <property type="evidence" value="ECO:0007669"/>
    <property type="project" value="UniProtKB-KW"/>
</dbReference>
<comment type="similarity">
    <text evidence="1">Belongs to the cycloisomerase 2 family.</text>
</comment>
<dbReference type="InterPro" id="IPR015943">
    <property type="entry name" value="WD40/YVTN_repeat-like_dom_sf"/>
</dbReference>
<dbReference type="GO" id="GO:0017057">
    <property type="term" value="F:6-phosphogluconolactonase activity"/>
    <property type="evidence" value="ECO:0007669"/>
    <property type="project" value="UniProtKB-EC"/>
</dbReference>
<dbReference type="OrthoDB" id="9790815at2"/>
<protein>
    <submittedName>
        <fullName evidence="3">6-phosphogluconolactonase</fullName>
        <ecNumber evidence="3">3.1.1.31</ecNumber>
    </submittedName>
</protein>
<keyword evidence="2" id="KW-0119">Carbohydrate metabolism</keyword>
<name>A0A4D6YEW2_9GAMM</name>
<dbReference type="RefSeq" id="WP_158343533.1">
    <property type="nucleotide sequence ID" value="NZ_CP034861.1"/>
</dbReference>
<accession>A0A4D6YEW2</accession>
<gene>
    <name evidence="3" type="ORF">D9V75_01410</name>
</gene>
<dbReference type="PANTHER" id="PTHR30344">
    <property type="entry name" value="6-PHOSPHOGLUCONOLACTONASE-RELATED"/>
    <property type="match status" value="1"/>
</dbReference>
<evidence type="ECO:0000313" key="3">
    <source>
        <dbReference type="EMBL" id="QCI24364.1"/>
    </source>
</evidence>
<dbReference type="Proteomes" id="UP000298673">
    <property type="component" value="Chromosome"/>
</dbReference>
<reference evidence="3 4" key="1">
    <citation type="submission" date="2018-12" db="EMBL/GenBank/DDBJ databases">
        <authorList>
            <person name="Chong R.A."/>
        </authorList>
    </citation>
    <scope>NUCLEOTIDE SEQUENCE [LARGE SCALE GENOMIC DNA]</scope>
    <source>
        <strain evidence="3 4">Mst</strain>
    </source>
</reference>
<dbReference type="Gene3D" id="2.130.10.10">
    <property type="entry name" value="YVTN repeat-like/Quinoprotein amine dehydrogenase"/>
    <property type="match status" value="1"/>
</dbReference>
<organism evidence="3 4">
    <name type="scientific">Buchnera aphidicola</name>
    <name type="common">Muscaphis stroyani</name>
    <dbReference type="NCBI Taxonomy" id="1241869"/>
    <lineage>
        <taxon>Bacteria</taxon>
        <taxon>Pseudomonadati</taxon>
        <taxon>Pseudomonadota</taxon>
        <taxon>Gammaproteobacteria</taxon>
        <taxon>Enterobacterales</taxon>
        <taxon>Erwiniaceae</taxon>
        <taxon>Buchnera</taxon>
    </lineage>
</organism>
<dbReference type="PANTHER" id="PTHR30344:SF1">
    <property type="entry name" value="6-PHOSPHOGLUCONOLACTONASE"/>
    <property type="match status" value="1"/>
</dbReference>
<dbReference type="AlphaFoldDB" id="A0A4D6YEW2"/>
<dbReference type="GO" id="GO:0005829">
    <property type="term" value="C:cytosol"/>
    <property type="evidence" value="ECO:0007669"/>
    <property type="project" value="TreeGrafter"/>
</dbReference>
<keyword evidence="2" id="KW-0313">Glucose metabolism</keyword>
<proteinExistence type="inferred from homology"/>
<evidence type="ECO:0000313" key="4">
    <source>
        <dbReference type="Proteomes" id="UP000298673"/>
    </source>
</evidence>
<dbReference type="InterPro" id="IPR011045">
    <property type="entry name" value="N2O_reductase_N"/>
</dbReference>
<dbReference type="EC" id="3.1.1.31" evidence="3"/>
<sequence length="336" mass="39156">MKHTVYISAPKSHGIDVWNLNKNGEMNFIQKVKTDGEVQPISIIKNKNLLYAGIRPKNRIIIYDIDKNGCLKKNNESFLPGNPNYIAFDEKKEFLFCSSYNSNCISVSQLDQFNIPKKPIQIIYDIQGCHASEMNYKYNMLFVTALKEDCIYLYELTEFGILRNTEQILMRTLKKSGPRHICFHPNQDVFYTINELNGTIDVWYINKKSYKVTIKNIQNINILPNYSSKMYWSSDIHLTSCGRFLYVSDRILNIISLFHVDTSNNCQITFFRYYKTKKQPRSFCINPTDKYLIVASQISNTCTVYHISSNTGELEKLNTYTTSKGPLWVYINEQKC</sequence>
<keyword evidence="3" id="KW-0378">Hydrolase</keyword>
<reference evidence="3 4" key="2">
    <citation type="submission" date="2019-05" db="EMBL/GenBank/DDBJ databases">
        <title>Genome evolution of the obligate endosymbiont Buchnera aphidicola.</title>
        <authorList>
            <person name="Moran N.A."/>
        </authorList>
    </citation>
    <scope>NUCLEOTIDE SEQUENCE [LARGE SCALE GENOMIC DNA]</scope>
    <source>
        <strain evidence="3 4">Mst</strain>
    </source>
</reference>
<dbReference type="InterPro" id="IPR019405">
    <property type="entry name" value="Lactonase_7-beta_prop"/>
</dbReference>
<dbReference type="EMBL" id="CP034861">
    <property type="protein sequence ID" value="QCI24364.1"/>
    <property type="molecule type" value="Genomic_DNA"/>
</dbReference>
<dbReference type="SUPFAM" id="SSF50974">
    <property type="entry name" value="Nitrous oxide reductase, N-terminal domain"/>
    <property type="match status" value="1"/>
</dbReference>
<dbReference type="Pfam" id="PF10282">
    <property type="entry name" value="Lactonase"/>
    <property type="match status" value="1"/>
</dbReference>
<evidence type="ECO:0000256" key="2">
    <source>
        <dbReference type="ARBA" id="ARBA00022526"/>
    </source>
</evidence>
<dbReference type="InterPro" id="IPR050282">
    <property type="entry name" value="Cycloisomerase_2"/>
</dbReference>